<feature type="transmembrane region" description="Helical" evidence="12">
    <location>
        <begin position="404"/>
        <end position="427"/>
    </location>
</feature>
<dbReference type="Pfam" id="PF01654">
    <property type="entry name" value="Cyt_bd_oxida_I"/>
    <property type="match status" value="1"/>
</dbReference>
<keyword evidence="11 12" id="KW-0472">Membrane</keyword>
<evidence type="ECO:0000256" key="6">
    <source>
        <dbReference type="ARBA" id="ARBA00022692"/>
    </source>
</evidence>
<keyword evidence="3 12" id="KW-0813">Transport</keyword>
<feature type="transmembrane region" description="Helical" evidence="12">
    <location>
        <begin position="183"/>
        <end position="206"/>
    </location>
</feature>
<dbReference type="GO" id="GO:0005886">
    <property type="term" value="C:plasma membrane"/>
    <property type="evidence" value="ECO:0007669"/>
    <property type="project" value="UniProtKB-SubCell"/>
</dbReference>
<evidence type="ECO:0000256" key="7">
    <source>
        <dbReference type="ARBA" id="ARBA00022723"/>
    </source>
</evidence>
<evidence type="ECO:0000256" key="12">
    <source>
        <dbReference type="PIRNR" id="PIRNR006446"/>
    </source>
</evidence>
<dbReference type="PANTHER" id="PTHR30365">
    <property type="entry name" value="CYTOCHROME D UBIQUINOL OXIDASE"/>
    <property type="match status" value="1"/>
</dbReference>
<dbReference type="RefSeq" id="WP_126799346.1">
    <property type="nucleotide sequence ID" value="NZ_PIPO01000004.1"/>
</dbReference>
<evidence type="ECO:0000256" key="8">
    <source>
        <dbReference type="ARBA" id="ARBA00022982"/>
    </source>
</evidence>
<feature type="transmembrane region" description="Helical" evidence="12">
    <location>
        <begin position="12"/>
        <end position="34"/>
    </location>
</feature>
<comment type="similarity">
    <text evidence="2 12">Belongs to the cytochrome ubiquinol oxidase subunit 1 family.</text>
</comment>
<feature type="transmembrane region" description="Helical" evidence="12">
    <location>
        <begin position="125"/>
        <end position="146"/>
    </location>
</feature>
<feature type="transmembrane region" description="Helical" evidence="12">
    <location>
        <begin position="96"/>
        <end position="118"/>
    </location>
</feature>
<keyword evidence="4 12" id="KW-1003">Cell membrane</keyword>
<keyword evidence="10 12" id="KW-0408">Iron</keyword>
<dbReference type="GO" id="GO:0046872">
    <property type="term" value="F:metal ion binding"/>
    <property type="evidence" value="ECO:0007669"/>
    <property type="project" value="UniProtKB-UniRule"/>
</dbReference>
<feature type="transmembrane region" description="Helical" evidence="12">
    <location>
        <begin position="318"/>
        <end position="342"/>
    </location>
</feature>
<feature type="transmembrane region" description="Helical" evidence="12">
    <location>
        <begin position="354"/>
        <end position="376"/>
    </location>
</feature>
<evidence type="ECO:0000256" key="4">
    <source>
        <dbReference type="ARBA" id="ARBA00022475"/>
    </source>
</evidence>
<dbReference type="GO" id="GO:0070069">
    <property type="term" value="C:cytochrome complex"/>
    <property type="evidence" value="ECO:0007669"/>
    <property type="project" value="UniProtKB-UniRule"/>
</dbReference>
<protein>
    <submittedName>
        <fullName evidence="14">Cytochrome ubiquinol oxidase subunit I</fullName>
    </submittedName>
</protein>
<proteinExistence type="inferred from homology"/>
<keyword evidence="8 12" id="KW-0249">Electron transport</keyword>
<keyword evidence="7 12" id="KW-0479">Metal-binding</keyword>
<dbReference type="GO" id="GO:0016682">
    <property type="term" value="F:oxidoreductase activity, acting on diphenols and related substances as donors, oxygen as acceptor"/>
    <property type="evidence" value="ECO:0007669"/>
    <property type="project" value="TreeGrafter"/>
</dbReference>
<dbReference type="GO" id="GO:0019646">
    <property type="term" value="P:aerobic electron transport chain"/>
    <property type="evidence" value="ECO:0007669"/>
    <property type="project" value="InterPro"/>
</dbReference>
<evidence type="ECO:0000256" key="11">
    <source>
        <dbReference type="ARBA" id="ARBA00023136"/>
    </source>
</evidence>
<dbReference type="InterPro" id="IPR002585">
    <property type="entry name" value="Cyt-d_ubiquinol_oxidase_su_1"/>
</dbReference>
<evidence type="ECO:0000256" key="9">
    <source>
        <dbReference type="ARBA" id="ARBA00022989"/>
    </source>
</evidence>
<evidence type="ECO:0000256" key="13">
    <source>
        <dbReference type="SAM" id="MobiDB-lite"/>
    </source>
</evidence>
<keyword evidence="6 12" id="KW-0812">Transmembrane</keyword>
<evidence type="ECO:0000256" key="1">
    <source>
        <dbReference type="ARBA" id="ARBA00004651"/>
    </source>
</evidence>
<evidence type="ECO:0000256" key="3">
    <source>
        <dbReference type="ARBA" id="ARBA00022448"/>
    </source>
</evidence>
<organism evidence="14 15">
    <name type="scientific">Aliidiomarina soli</name>
    <dbReference type="NCBI Taxonomy" id="1928574"/>
    <lineage>
        <taxon>Bacteria</taxon>
        <taxon>Pseudomonadati</taxon>
        <taxon>Pseudomonadota</taxon>
        <taxon>Gammaproteobacteria</taxon>
        <taxon>Alteromonadales</taxon>
        <taxon>Idiomarinaceae</taxon>
        <taxon>Aliidiomarina</taxon>
    </lineage>
</organism>
<evidence type="ECO:0000256" key="5">
    <source>
        <dbReference type="ARBA" id="ARBA00022617"/>
    </source>
</evidence>
<keyword evidence="5 12" id="KW-0349">Heme</keyword>
<sequence length="484" mass="54037">MELDPLLLSRIQFAFVVSFHAIFPVFTIGLASYIACLEGLYYKTGNKDWERLSKFWIQVFAVVFGMGVVSGIVMAFQFGTNWSNFAYTAANFLGPVLSYEVVTAFFLEAAFLGVLLFGRDKVPQGIHFFAACMVALGTFISSFWILSANSWMHTPAGVEVRDGLYYVASWSEAIFNASLWPRFFHMALASFLTGGFVVAGVSAWYLLRKRDVELHGRALSMTLWLLLFIAPAQVVVGDLHGLNTFENQPTKVAAMEGNWETSSGVPLLLFAIPDQENQTNHFEIAVPKLASFILTHDWDGEVPGLNEVPVDEQPPVAIVFWAFRIMIAIGMAMVAVAVTGLFMRRGKRYLTAPWFLNTLRLMAVTPFIAVLAGWFVTELGRAPWLIYEQFSHADGLTPSLTGGMALFTLIGYILVYAMIFSAGLYYLMRVLRTGAEQHDYGYDKSGKRPKRPLSVADADWEEDDETRSKWNTTAQDLADEQGAR</sequence>
<evidence type="ECO:0000313" key="15">
    <source>
        <dbReference type="Proteomes" id="UP000287823"/>
    </source>
</evidence>
<dbReference type="GO" id="GO:0009055">
    <property type="term" value="F:electron transfer activity"/>
    <property type="evidence" value="ECO:0007669"/>
    <property type="project" value="UniProtKB-UniRule"/>
</dbReference>
<comment type="subcellular location">
    <subcellularLocation>
        <location evidence="12">Cell inner membrane</location>
    </subcellularLocation>
    <subcellularLocation>
        <location evidence="1">Cell membrane</location>
        <topology evidence="1">Multi-pass membrane protein</topology>
    </subcellularLocation>
</comment>
<evidence type="ECO:0000256" key="2">
    <source>
        <dbReference type="ARBA" id="ARBA00009819"/>
    </source>
</evidence>
<dbReference type="PIRSF" id="PIRSF006446">
    <property type="entry name" value="Cyt_quinol_oxidase_1"/>
    <property type="match status" value="1"/>
</dbReference>
<evidence type="ECO:0000313" key="14">
    <source>
        <dbReference type="EMBL" id="RUO32582.1"/>
    </source>
</evidence>
<dbReference type="Proteomes" id="UP000287823">
    <property type="component" value="Unassembled WGS sequence"/>
</dbReference>
<dbReference type="AlphaFoldDB" id="A0A432WFK3"/>
<comment type="caution">
    <text evidence="14">The sequence shown here is derived from an EMBL/GenBank/DDBJ whole genome shotgun (WGS) entry which is preliminary data.</text>
</comment>
<gene>
    <name evidence="14" type="ORF">CWE14_10610</name>
</gene>
<feature type="region of interest" description="Disordered" evidence="13">
    <location>
        <begin position="441"/>
        <end position="484"/>
    </location>
</feature>
<accession>A0A432WFK3</accession>
<keyword evidence="15" id="KW-1185">Reference proteome</keyword>
<evidence type="ECO:0000256" key="10">
    <source>
        <dbReference type="ARBA" id="ARBA00023004"/>
    </source>
</evidence>
<dbReference type="PANTHER" id="PTHR30365:SF14">
    <property type="entry name" value="CYTOCHROME BD MENAQUINOL OXIDASE SUBUNIT I-RELATED"/>
    <property type="match status" value="1"/>
</dbReference>
<dbReference type="GO" id="GO:0020037">
    <property type="term" value="F:heme binding"/>
    <property type="evidence" value="ECO:0007669"/>
    <property type="project" value="TreeGrafter"/>
</dbReference>
<feature type="transmembrane region" description="Helical" evidence="12">
    <location>
        <begin position="55"/>
        <end position="76"/>
    </location>
</feature>
<name>A0A432WFK3_9GAMM</name>
<reference evidence="14 15" key="1">
    <citation type="journal article" date="2011" name="Front. Microbiol.">
        <title>Genomic signatures of strain selection and enhancement in Bacillus atrophaeus var. globigii, a historical biowarfare simulant.</title>
        <authorList>
            <person name="Gibbons H.S."/>
            <person name="Broomall S.M."/>
            <person name="McNew L.A."/>
            <person name="Daligault H."/>
            <person name="Chapman C."/>
            <person name="Bruce D."/>
            <person name="Karavis M."/>
            <person name="Krepps M."/>
            <person name="McGregor P.A."/>
            <person name="Hong C."/>
            <person name="Park K.H."/>
            <person name="Akmal A."/>
            <person name="Feldman A."/>
            <person name="Lin J.S."/>
            <person name="Chang W.E."/>
            <person name="Higgs B.W."/>
            <person name="Demirev P."/>
            <person name="Lindquist J."/>
            <person name="Liem A."/>
            <person name="Fochler E."/>
            <person name="Read T.D."/>
            <person name="Tapia R."/>
            <person name="Johnson S."/>
            <person name="Bishop-Lilly K.A."/>
            <person name="Detter C."/>
            <person name="Han C."/>
            <person name="Sozhamannan S."/>
            <person name="Rosenzweig C.N."/>
            <person name="Skowronski E.W."/>
        </authorList>
    </citation>
    <scope>NUCLEOTIDE SEQUENCE [LARGE SCALE GENOMIC DNA]</scope>
    <source>
        <strain evidence="14 15">Y4G10-17</strain>
    </source>
</reference>
<dbReference type="EMBL" id="PIPO01000004">
    <property type="protein sequence ID" value="RUO32582.1"/>
    <property type="molecule type" value="Genomic_DNA"/>
</dbReference>
<feature type="transmembrane region" description="Helical" evidence="12">
    <location>
        <begin position="218"/>
        <end position="236"/>
    </location>
</feature>
<keyword evidence="9 12" id="KW-1133">Transmembrane helix</keyword>